<keyword evidence="4" id="KW-1185">Reference proteome</keyword>
<dbReference type="AlphaFoldDB" id="A0ABD3LE94"/>
<dbReference type="EMBL" id="JBJKBG010000003">
    <property type="protein sequence ID" value="KAL3746580.1"/>
    <property type="molecule type" value="Genomic_DNA"/>
</dbReference>
<dbReference type="InterPro" id="IPR057596">
    <property type="entry name" value="RDRP_core"/>
</dbReference>
<accession>A0ABD3LE94</accession>
<protein>
    <recommendedName>
        <fullName evidence="1">RNA-dependent RNA polymerase</fullName>
        <ecNumber evidence="1">2.7.7.48</ecNumber>
    </recommendedName>
</protein>
<evidence type="ECO:0000256" key="1">
    <source>
        <dbReference type="RuleBase" id="RU363098"/>
    </source>
</evidence>
<dbReference type="PANTHER" id="PTHR23079">
    <property type="entry name" value="RNA-DEPENDENT RNA POLYMERASE"/>
    <property type="match status" value="1"/>
</dbReference>
<comment type="similarity">
    <text evidence="1">Belongs to the RdRP family.</text>
</comment>
<dbReference type="Proteomes" id="UP001634007">
    <property type="component" value="Unassembled WGS sequence"/>
</dbReference>
<reference evidence="3 4" key="1">
    <citation type="submission" date="2024-11" db="EMBL/GenBank/DDBJ databases">
        <title>Chromosome-level genome assembly of Eucalyptus globulus Labill. provides insights into its genome evolution.</title>
        <authorList>
            <person name="Li X."/>
        </authorList>
    </citation>
    <scope>NUCLEOTIDE SEQUENCE [LARGE SCALE GENOMIC DNA]</scope>
    <source>
        <strain evidence="3">CL2024</strain>
        <tissue evidence="3">Fresh tender leaves</tissue>
    </source>
</reference>
<evidence type="ECO:0000259" key="2">
    <source>
        <dbReference type="Pfam" id="PF05183"/>
    </source>
</evidence>
<sequence>MRTWGQICNAYVVHADRSEHGALDEKCILLAELAAAAVDVPKTGKIVPMPDHLKPKQYPDFMGKEEYQTYKSNKILGRLYRQIKDAYDVDLNSSEPSCDPKDIPYDTILEVGCCRFHFQSVGP</sequence>
<comment type="function">
    <text evidence="1">Probably involved in the RNA silencing pathway and required for the generation of small interfering RNAs (siRNAs).</text>
</comment>
<keyword evidence="1" id="KW-0943">RNA-mediated gene silencing</keyword>
<name>A0ABD3LE94_EUCGL</name>
<dbReference type="GO" id="GO:0031047">
    <property type="term" value="P:regulatory ncRNA-mediated gene silencing"/>
    <property type="evidence" value="ECO:0007669"/>
    <property type="project" value="UniProtKB-KW"/>
</dbReference>
<keyword evidence="1" id="KW-0694">RNA-binding</keyword>
<gene>
    <name evidence="3" type="ORF">ACJRO7_015527</name>
</gene>
<organism evidence="3 4">
    <name type="scientific">Eucalyptus globulus</name>
    <name type="common">Tasmanian blue gum</name>
    <dbReference type="NCBI Taxonomy" id="34317"/>
    <lineage>
        <taxon>Eukaryota</taxon>
        <taxon>Viridiplantae</taxon>
        <taxon>Streptophyta</taxon>
        <taxon>Embryophyta</taxon>
        <taxon>Tracheophyta</taxon>
        <taxon>Spermatophyta</taxon>
        <taxon>Magnoliopsida</taxon>
        <taxon>eudicotyledons</taxon>
        <taxon>Gunneridae</taxon>
        <taxon>Pentapetalae</taxon>
        <taxon>rosids</taxon>
        <taxon>malvids</taxon>
        <taxon>Myrtales</taxon>
        <taxon>Myrtaceae</taxon>
        <taxon>Myrtoideae</taxon>
        <taxon>Eucalypteae</taxon>
        <taxon>Eucalyptus</taxon>
    </lineage>
</organism>
<keyword evidence="1" id="KW-0548">Nucleotidyltransferase</keyword>
<evidence type="ECO:0000313" key="4">
    <source>
        <dbReference type="Proteomes" id="UP001634007"/>
    </source>
</evidence>
<dbReference type="Pfam" id="PF05183">
    <property type="entry name" value="RdRP"/>
    <property type="match status" value="1"/>
</dbReference>
<dbReference type="InterPro" id="IPR007855">
    <property type="entry name" value="RDRP"/>
</dbReference>
<evidence type="ECO:0000313" key="3">
    <source>
        <dbReference type="EMBL" id="KAL3746580.1"/>
    </source>
</evidence>
<dbReference type="GO" id="GO:0003723">
    <property type="term" value="F:RNA binding"/>
    <property type="evidence" value="ECO:0007669"/>
    <property type="project" value="UniProtKB-KW"/>
</dbReference>
<dbReference type="GO" id="GO:0003968">
    <property type="term" value="F:RNA-directed RNA polymerase activity"/>
    <property type="evidence" value="ECO:0007669"/>
    <property type="project" value="UniProtKB-KW"/>
</dbReference>
<keyword evidence="1" id="KW-0808">Transferase</keyword>
<dbReference type="PANTHER" id="PTHR23079:SF18">
    <property type="entry name" value="RNA-DEPENDENT RNA POLYMERASE 6"/>
    <property type="match status" value="1"/>
</dbReference>
<dbReference type="EC" id="2.7.7.48" evidence="1"/>
<comment type="caution">
    <text evidence="3">The sequence shown here is derived from an EMBL/GenBank/DDBJ whole genome shotgun (WGS) entry which is preliminary data.</text>
</comment>
<proteinExistence type="inferred from homology"/>
<keyword evidence="1" id="KW-0696">RNA-directed RNA polymerase</keyword>
<comment type="catalytic activity">
    <reaction evidence="1">
        <text>RNA(n) + a ribonucleoside 5'-triphosphate = RNA(n+1) + diphosphate</text>
        <dbReference type="Rhea" id="RHEA:21248"/>
        <dbReference type="Rhea" id="RHEA-COMP:14527"/>
        <dbReference type="Rhea" id="RHEA-COMP:17342"/>
        <dbReference type="ChEBI" id="CHEBI:33019"/>
        <dbReference type="ChEBI" id="CHEBI:61557"/>
        <dbReference type="ChEBI" id="CHEBI:140395"/>
        <dbReference type="EC" id="2.7.7.48"/>
    </reaction>
</comment>
<feature type="domain" description="RDRP core" evidence="2">
    <location>
        <begin position="4"/>
        <end position="83"/>
    </location>
</feature>